<comment type="similarity">
    <text evidence="5">Belongs to the TatC family.</text>
</comment>
<keyword evidence="7" id="KW-1185">Reference proteome</keyword>
<feature type="transmembrane region" description="Helical" evidence="5">
    <location>
        <begin position="194"/>
        <end position="212"/>
    </location>
</feature>
<keyword evidence="3 5" id="KW-1133">Transmembrane helix</keyword>
<keyword evidence="5" id="KW-0653">Protein transport</keyword>
<dbReference type="PROSITE" id="PS01218">
    <property type="entry name" value="TATC"/>
    <property type="match status" value="1"/>
</dbReference>
<accession>A0ABR8SSP7</accession>
<dbReference type="Pfam" id="PF00902">
    <property type="entry name" value="TatC"/>
    <property type="match status" value="1"/>
</dbReference>
<name>A0ABR8SSP7_9BACL</name>
<dbReference type="RefSeq" id="WP_191797154.1">
    <property type="nucleotide sequence ID" value="NZ_JACSQL010000001.1"/>
</dbReference>
<keyword evidence="5" id="KW-0813">Transport</keyword>
<feature type="transmembrane region" description="Helical" evidence="5">
    <location>
        <begin position="108"/>
        <end position="131"/>
    </location>
</feature>
<evidence type="ECO:0000256" key="1">
    <source>
        <dbReference type="ARBA" id="ARBA00004141"/>
    </source>
</evidence>
<dbReference type="Proteomes" id="UP000608071">
    <property type="component" value="Unassembled WGS sequence"/>
</dbReference>
<keyword evidence="5" id="KW-0811">Translocation</keyword>
<sequence length="259" mass="29573">MSEHEEGMTLVSHLGELRRRLVAVLVVLLLGLIGGLFISDPIYQYLTAYGPLPGIELHALTLWDGLGMYMKIALIFSLVITLPFTAYQIWKFVSPGLKPSEQKATVRYIPFVFLLFLLGIAFSYKILLPMATSFTSSINQNLGLVETYGMAQYFTFMFNLILPVSLLFELPVVVMFLTKLRILNPLRLRKMRRISYFALVFIAVFVTPPDFISDILVTIPLILLYEFSVFLSSVVYRKQLEEAEEYESRYVKVDAGEKI</sequence>
<dbReference type="InterPro" id="IPR002033">
    <property type="entry name" value="TatC"/>
</dbReference>
<reference evidence="6 7" key="1">
    <citation type="submission" date="2020-08" db="EMBL/GenBank/DDBJ databases">
        <title>A Genomic Blueprint of the Chicken Gut Microbiome.</title>
        <authorList>
            <person name="Gilroy R."/>
            <person name="Ravi A."/>
            <person name="Getino M."/>
            <person name="Pursley I."/>
            <person name="Horton D.L."/>
            <person name="Alikhan N.-F."/>
            <person name="Baker D."/>
            <person name="Gharbi K."/>
            <person name="Hall N."/>
            <person name="Watson M."/>
            <person name="Adriaenssens E.M."/>
            <person name="Foster-Nyarko E."/>
            <person name="Jarju S."/>
            <person name="Secka A."/>
            <person name="Antonio M."/>
            <person name="Oren A."/>
            <person name="Chaudhuri R."/>
            <person name="La Ragione R.M."/>
            <person name="Hildebrand F."/>
            <person name="Pallen M.J."/>
        </authorList>
    </citation>
    <scope>NUCLEOTIDE SEQUENCE [LARGE SCALE GENOMIC DNA]</scope>
    <source>
        <strain evidence="6 7">Sa2BVA9</strain>
    </source>
</reference>
<comment type="caution">
    <text evidence="6">The sequence shown here is derived from an EMBL/GenBank/DDBJ whole genome shotgun (WGS) entry which is preliminary data.</text>
</comment>
<evidence type="ECO:0000256" key="3">
    <source>
        <dbReference type="ARBA" id="ARBA00022989"/>
    </source>
</evidence>
<keyword evidence="2 5" id="KW-0812">Transmembrane</keyword>
<feature type="transmembrane region" description="Helical" evidence="5">
    <location>
        <begin position="218"/>
        <end position="236"/>
    </location>
</feature>
<protein>
    <recommendedName>
        <fullName evidence="5">Sec-independent protein translocase protein TatC</fullName>
    </recommendedName>
</protein>
<feature type="transmembrane region" description="Helical" evidence="5">
    <location>
        <begin position="66"/>
        <end position="87"/>
    </location>
</feature>
<evidence type="ECO:0000256" key="4">
    <source>
        <dbReference type="ARBA" id="ARBA00023136"/>
    </source>
</evidence>
<feature type="transmembrane region" description="Helical" evidence="5">
    <location>
        <begin position="151"/>
        <end position="174"/>
    </location>
</feature>
<evidence type="ECO:0000313" key="6">
    <source>
        <dbReference type="EMBL" id="MBD7966516.1"/>
    </source>
</evidence>
<evidence type="ECO:0000313" key="7">
    <source>
        <dbReference type="Proteomes" id="UP000608071"/>
    </source>
</evidence>
<comment type="function">
    <text evidence="5">Part of the twin-arginine translocation (Tat) system that transports large folded proteins containing a characteristic twin-arginine motif in their signal peptide across membranes.</text>
</comment>
<comment type="subunit">
    <text evidence="5">Forms a complex with TatA.</text>
</comment>
<dbReference type="PANTHER" id="PTHR30371">
    <property type="entry name" value="SEC-INDEPENDENT PROTEIN TRANSLOCASE PROTEIN TATC"/>
    <property type="match status" value="1"/>
</dbReference>
<dbReference type="InterPro" id="IPR019820">
    <property type="entry name" value="Sec-indep_translocase_CS"/>
</dbReference>
<dbReference type="PRINTS" id="PR01840">
    <property type="entry name" value="TATCFAMILY"/>
</dbReference>
<dbReference type="HAMAP" id="MF_00902">
    <property type="entry name" value="TatC"/>
    <property type="match status" value="1"/>
</dbReference>
<keyword evidence="5" id="KW-1003">Cell membrane</keyword>
<evidence type="ECO:0000256" key="5">
    <source>
        <dbReference type="HAMAP-Rule" id="MF_00902"/>
    </source>
</evidence>
<feature type="transmembrane region" description="Helical" evidence="5">
    <location>
        <begin position="21"/>
        <end position="46"/>
    </location>
</feature>
<dbReference type="NCBIfam" id="TIGR00945">
    <property type="entry name" value="tatC"/>
    <property type="match status" value="1"/>
</dbReference>
<keyword evidence="4 5" id="KW-0472">Membrane</keyword>
<gene>
    <name evidence="5 6" type="primary">tatC</name>
    <name evidence="6" type="ORF">H9647_00380</name>
</gene>
<organism evidence="6 7">
    <name type="scientific">Paenibacillus gallinarum</name>
    <dbReference type="NCBI Taxonomy" id="2762232"/>
    <lineage>
        <taxon>Bacteria</taxon>
        <taxon>Bacillati</taxon>
        <taxon>Bacillota</taxon>
        <taxon>Bacilli</taxon>
        <taxon>Bacillales</taxon>
        <taxon>Paenibacillaceae</taxon>
        <taxon>Paenibacillus</taxon>
    </lineage>
</organism>
<proteinExistence type="inferred from homology"/>
<evidence type="ECO:0000256" key="2">
    <source>
        <dbReference type="ARBA" id="ARBA00022692"/>
    </source>
</evidence>
<dbReference type="PANTHER" id="PTHR30371:SF4">
    <property type="entry name" value="SEC-INDEPENDENT PROTEIN TRANSLOCASE PROTEIN TATCD"/>
    <property type="match status" value="1"/>
</dbReference>
<dbReference type="EMBL" id="JACSQL010000001">
    <property type="protein sequence ID" value="MBD7966516.1"/>
    <property type="molecule type" value="Genomic_DNA"/>
</dbReference>
<comment type="subcellular location">
    <subcellularLocation>
        <location evidence="5">Cell membrane</location>
        <topology evidence="5">Multi-pass membrane protein</topology>
    </subcellularLocation>
    <subcellularLocation>
        <location evidence="1">Membrane</location>
        <topology evidence="1">Multi-pass membrane protein</topology>
    </subcellularLocation>
</comment>